<keyword evidence="3" id="KW-1185">Reference proteome</keyword>
<reference evidence="2 3" key="2">
    <citation type="submission" date="2019-01" db="EMBL/GenBank/DDBJ databases">
        <title>The decoding of complex shrimp genome reveals the adaptation for benthos swimmer, frequently molting mechanism and breeding impact on genome.</title>
        <authorList>
            <person name="Sun Y."/>
            <person name="Gao Y."/>
            <person name="Yu Y."/>
        </authorList>
    </citation>
    <scope>NUCLEOTIDE SEQUENCE [LARGE SCALE GENOMIC DNA]</scope>
    <source>
        <tissue evidence="2">Muscle</tissue>
    </source>
</reference>
<sequence>MFSLAQLLVTLSLVFASSNAASPPLPSVLGRNNLVGGSPAGNLYAAPAVGPVTITVTQDRFGLRPPTPRLTTNTAFVYFEGVVVRTPVDDDVAIQTRQVARPATVTVLDQVSNIRVVTDVSVEHFTITHSYYNIMQSTYTRTTTQAITISSTLVRTNVKTDTRTETDFRTVYNTVYVQGSYQ</sequence>
<feature type="signal peptide" evidence="1">
    <location>
        <begin position="1"/>
        <end position="20"/>
    </location>
</feature>
<keyword evidence="1" id="KW-0732">Signal</keyword>
<evidence type="ECO:0000313" key="3">
    <source>
        <dbReference type="Proteomes" id="UP000283509"/>
    </source>
</evidence>
<protein>
    <submittedName>
        <fullName evidence="2">Uncharacterized protein</fullName>
    </submittedName>
</protein>
<organism evidence="2 3">
    <name type="scientific">Penaeus vannamei</name>
    <name type="common">Whiteleg shrimp</name>
    <name type="synonym">Litopenaeus vannamei</name>
    <dbReference type="NCBI Taxonomy" id="6689"/>
    <lineage>
        <taxon>Eukaryota</taxon>
        <taxon>Metazoa</taxon>
        <taxon>Ecdysozoa</taxon>
        <taxon>Arthropoda</taxon>
        <taxon>Crustacea</taxon>
        <taxon>Multicrustacea</taxon>
        <taxon>Malacostraca</taxon>
        <taxon>Eumalacostraca</taxon>
        <taxon>Eucarida</taxon>
        <taxon>Decapoda</taxon>
        <taxon>Dendrobranchiata</taxon>
        <taxon>Penaeoidea</taxon>
        <taxon>Penaeidae</taxon>
        <taxon>Penaeus</taxon>
    </lineage>
</organism>
<reference evidence="2 3" key="1">
    <citation type="submission" date="2018-04" db="EMBL/GenBank/DDBJ databases">
        <authorList>
            <person name="Zhang X."/>
            <person name="Yuan J."/>
            <person name="Li F."/>
            <person name="Xiang J."/>
        </authorList>
    </citation>
    <scope>NUCLEOTIDE SEQUENCE [LARGE SCALE GENOMIC DNA]</scope>
    <source>
        <tissue evidence="2">Muscle</tissue>
    </source>
</reference>
<gene>
    <name evidence="2" type="ORF">C7M84_001261</name>
</gene>
<feature type="chain" id="PRO_5018599670" evidence="1">
    <location>
        <begin position="21"/>
        <end position="182"/>
    </location>
</feature>
<evidence type="ECO:0000313" key="2">
    <source>
        <dbReference type="EMBL" id="ROT79990.1"/>
    </source>
</evidence>
<dbReference type="OrthoDB" id="6380853at2759"/>
<dbReference type="EMBL" id="QCYY01001167">
    <property type="protein sequence ID" value="ROT79990.1"/>
    <property type="molecule type" value="Genomic_DNA"/>
</dbReference>
<evidence type="ECO:0000256" key="1">
    <source>
        <dbReference type="SAM" id="SignalP"/>
    </source>
</evidence>
<comment type="caution">
    <text evidence="2">The sequence shown here is derived from an EMBL/GenBank/DDBJ whole genome shotgun (WGS) entry which is preliminary data.</text>
</comment>
<dbReference type="AlphaFoldDB" id="A0A3R7MLG9"/>
<name>A0A3R7MLG9_PENVA</name>
<accession>A0A3R7MLG9</accession>
<proteinExistence type="predicted"/>
<dbReference type="Proteomes" id="UP000283509">
    <property type="component" value="Unassembled WGS sequence"/>
</dbReference>